<keyword evidence="1" id="KW-0472">Membrane</keyword>
<keyword evidence="1" id="KW-1133">Transmembrane helix</keyword>
<feature type="transmembrane region" description="Helical" evidence="1">
    <location>
        <begin position="119"/>
        <end position="142"/>
    </location>
</feature>
<dbReference type="EMBL" id="OX465077">
    <property type="protein sequence ID" value="CAI9269873.1"/>
    <property type="molecule type" value="Genomic_DNA"/>
</dbReference>
<name>A0AA35VJ39_LACSI</name>
<organism evidence="2 3">
    <name type="scientific">Lactuca saligna</name>
    <name type="common">Willowleaf lettuce</name>
    <dbReference type="NCBI Taxonomy" id="75948"/>
    <lineage>
        <taxon>Eukaryota</taxon>
        <taxon>Viridiplantae</taxon>
        <taxon>Streptophyta</taxon>
        <taxon>Embryophyta</taxon>
        <taxon>Tracheophyta</taxon>
        <taxon>Spermatophyta</taxon>
        <taxon>Magnoliopsida</taxon>
        <taxon>eudicotyledons</taxon>
        <taxon>Gunneridae</taxon>
        <taxon>Pentapetalae</taxon>
        <taxon>asterids</taxon>
        <taxon>campanulids</taxon>
        <taxon>Asterales</taxon>
        <taxon>Asteraceae</taxon>
        <taxon>Cichorioideae</taxon>
        <taxon>Cichorieae</taxon>
        <taxon>Lactucinae</taxon>
        <taxon>Lactuca</taxon>
    </lineage>
</organism>
<evidence type="ECO:0000256" key="1">
    <source>
        <dbReference type="SAM" id="Phobius"/>
    </source>
</evidence>
<evidence type="ECO:0000313" key="2">
    <source>
        <dbReference type="EMBL" id="CAI9269873.1"/>
    </source>
</evidence>
<protein>
    <submittedName>
        <fullName evidence="2">Uncharacterized protein</fullName>
    </submittedName>
</protein>
<reference evidence="2" key="1">
    <citation type="submission" date="2023-04" db="EMBL/GenBank/DDBJ databases">
        <authorList>
            <person name="Vijverberg K."/>
            <person name="Xiong W."/>
            <person name="Schranz E."/>
        </authorList>
    </citation>
    <scope>NUCLEOTIDE SEQUENCE</scope>
</reference>
<gene>
    <name evidence="2" type="ORF">LSALG_LOCUS10222</name>
</gene>
<feature type="transmembrane region" description="Helical" evidence="1">
    <location>
        <begin position="20"/>
        <end position="41"/>
    </location>
</feature>
<dbReference type="Proteomes" id="UP001177003">
    <property type="component" value="Chromosome 1"/>
</dbReference>
<proteinExistence type="predicted"/>
<keyword evidence="3" id="KW-1185">Reference proteome</keyword>
<accession>A0AA35VJ39</accession>
<sequence length="178" mass="19593">MVPTKLMGFDKDLKVLENSATVFNLALVVLSLLIVLVRKIAAYTWQNRVTKEEADEVGSRVSAVETQFLIVEFGKVYKASVCCCFYVLLLQAVVFCYDGVCLITKICTRGKGCELGTSVLARITVFRLTSLFIIITTISIIIDFSGLILPSGTLVCMAYDELLGFPFGASCMMQKPSF</sequence>
<evidence type="ECO:0000313" key="3">
    <source>
        <dbReference type="Proteomes" id="UP001177003"/>
    </source>
</evidence>
<keyword evidence="1" id="KW-0812">Transmembrane</keyword>
<dbReference type="AlphaFoldDB" id="A0AA35VJ39"/>